<dbReference type="PANTHER" id="PTHR34144:SF7">
    <property type="entry name" value="EXPORT PROTEIN (CAP59), PUTATIVE (AFU_ORTHOLOGUE AFUA_7G05020)-RELATED"/>
    <property type="match status" value="1"/>
</dbReference>
<dbReference type="AlphaFoldDB" id="B6Q4W3"/>
<reference evidence="2" key="1">
    <citation type="journal article" date="2015" name="Genome Announc.">
        <title>Genome sequence of the AIDS-associated pathogen Penicillium marneffei (ATCC18224) and its near taxonomic relative Talaromyces stipitatus (ATCC10500).</title>
        <authorList>
            <person name="Nierman W.C."/>
            <person name="Fedorova-Abrams N.D."/>
            <person name="Andrianopoulos A."/>
        </authorList>
    </citation>
    <scope>NUCLEOTIDE SEQUENCE [LARGE SCALE GENOMIC DNA]</scope>
    <source>
        <strain evidence="2">ATCC 18224 / CBS 334.59 / QM 7333</strain>
    </source>
</reference>
<protein>
    <submittedName>
        <fullName evidence="1">Polysaccharide export protein (CAP59), putative</fullName>
    </submittedName>
</protein>
<dbReference type="Proteomes" id="UP000001294">
    <property type="component" value="Unassembled WGS sequence"/>
</dbReference>
<dbReference type="EMBL" id="DS995899">
    <property type="protein sequence ID" value="EEA27306.1"/>
    <property type="molecule type" value="Genomic_DNA"/>
</dbReference>
<proteinExistence type="predicted"/>
<sequence>MRLNGCLKFRRYGPARRFFRITLLLTLVWFIADIYSVHRSFIAAEPSAIQAHSGHNAGRIFIASLHWNNEAILRNDWNDAVVQLVSHLGPENVFVSVYESGSWDDSKGALRELDARLDALGTPRNITLSDVTHEDEISAQPAPEGWIDTSRGRRELRRIPYLARLRNWGLATLEELAGKGVAFDTILFLNDVVFTTQDVLALLDTNGGSYAAACSLDFSKPPLYYDTFALRDSNGDEPLMQTWPYFRSSKSLDALLSMSPVPVTSCWNGMVAMPTTPFLSQSNPLRFRGIPDSLALHHLEGSECCLVHADNPFSTTHGVFLNPKVRVSYNRAAYEAVHPPATQNWVSSSPFSLTKVVLSLWENRLRRWFSTPFFWKRAIRRRVERWQEESNAEHRSEPGEFCLVDEMQVLVSNGWAHV</sequence>
<evidence type="ECO:0000313" key="1">
    <source>
        <dbReference type="EMBL" id="EEA27306.1"/>
    </source>
</evidence>
<dbReference type="PhylomeDB" id="B6Q4W3"/>
<evidence type="ECO:0000313" key="2">
    <source>
        <dbReference type="Proteomes" id="UP000001294"/>
    </source>
</evidence>
<dbReference type="OrthoDB" id="262547at2759"/>
<dbReference type="STRING" id="441960.B6Q4W3"/>
<accession>B6Q4W3</accession>
<dbReference type="PANTHER" id="PTHR34144">
    <property type="entry name" value="CHROMOSOME 8, WHOLE GENOME SHOTGUN SEQUENCE"/>
    <property type="match status" value="1"/>
</dbReference>
<dbReference type="InterPro" id="IPR021047">
    <property type="entry name" value="Mannosyltransferase_CMT1"/>
</dbReference>
<dbReference type="HOGENOM" id="CLU_040564_1_0_1"/>
<keyword evidence="2" id="KW-1185">Reference proteome</keyword>
<dbReference type="Pfam" id="PF11735">
    <property type="entry name" value="CAP59_mtransfer"/>
    <property type="match status" value="1"/>
</dbReference>
<gene>
    <name evidence="1" type="ORF">PMAA_021930</name>
</gene>
<dbReference type="VEuPathDB" id="FungiDB:PMAA_021930"/>
<organism evidence="1 2">
    <name type="scientific">Talaromyces marneffei (strain ATCC 18224 / CBS 334.59 / QM 7333)</name>
    <name type="common">Penicillium marneffei</name>
    <dbReference type="NCBI Taxonomy" id="441960"/>
    <lineage>
        <taxon>Eukaryota</taxon>
        <taxon>Fungi</taxon>
        <taxon>Dikarya</taxon>
        <taxon>Ascomycota</taxon>
        <taxon>Pezizomycotina</taxon>
        <taxon>Eurotiomycetes</taxon>
        <taxon>Eurotiomycetidae</taxon>
        <taxon>Eurotiales</taxon>
        <taxon>Trichocomaceae</taxon>
        <taxon>Talaromyces</taxon>
        <taxon>Talaromyces sect. Talaromyces</taxon>
    </lineage>
</organism>
<name>B6Q4W3_TALMQ</name>